<proteinExistence type="predicted"/>
<dbReference type="Gene3D" id="3.90.1150.10">
    <property type="entry name" value="Aspartate Aminotransferase, domain 1"/>
    <property type="match status" value="1"/>
</dbReference>
<dbReference type="PANTHER" id="PTHR43525:SF1">
    <property type="entry name" value="PROTEIN MALY"/>
    <property type="match status" value="1"/>
</dbReference>
<gene>
    <name evidence="3" type="ORF">RYX45_21330</name>
</gene>
<reference evidence="3" key="1">
    <citation type="submission" date="2023-10" db="EMBL/GenBank/DDBJ databases">
        <title>Screening of Alkalihalophilus pseudofirmusBZ-TG-HK211 and Its Alleviation of Salt Stress on Rapeseed Growth.</title>
        <authorList>
            <person name="Zhao B."/>
            <person name="Guo T."/>
        </authorList>
    </citation>
    <scope>NUCLEOTIDE SEQUENCE</scope>
    <source>
        <strain evidence="3">BZ-TG-HK211</strain>
    </source>
</reference>
<name>A0AAJ2U558_ALKPS</name>
<protein>
    <submittedName>
        <fullName evidence="3">Cystathionine beta-lyase</fullName>
    </submittedName>
</protein>
<evidence type="ECO:0000313" key="3">
    <source>
        <dbReference type="EMBL" id="MDV2887715.1"/>
    </source>
</evidence>
<feature type="non-terminal residue" evidence="3">
    <location>
        <position position="1"/>
    </location>
</feature>
<comment type="caution">
    <text evidence="3">The sequence shown here is derived from an EMBL/GenBank/DDBJ whole genome shotgun (WGS) entry which is preliminary data.</text>
</comment>
<dbReference type="PANTHER" id="PTHR43525">
    <property type="entry name" value="PROTEIN MALY"/>
    <property type="match status" value="1"/>
</dbReference>
<dbReference type="Proteomes" id="UP001285636">
    <property type="component" value="Unassembled WGS sequence"/>
</dbReference>
<dbReference type="Gene3D" id="3.40.640.10">
    <property type="entry name" value="Type I PLP-dependent aspartate aminotransferase-like (Major domain)"/>
    <property type="match status" value="1"/>
</dbReference>
<dbReference type="InterPro" id="IPR051798">
    <property type="entry name" value="Class-II_PLP-Dep_Aminotrans"/>
</dbReference>
<dbReference type="InterPro" id="IPR015421">
    <property type="entry name" value="PyrdxlP-dep_Trfase_major"/>
</dbReference>
<evidence type="ECO:0000256" key="2">
    <source>
        <dbReference type="ARBA" id="ARBA00022898"/>
    </source>
</evidence>
<dbReference type="GO" id="GO:0003824">
    <property type="term" value="F:catalytic activity"/>
    <property type="evidence" value="ECO:0007669"/>
    <property type="project" value="UniProtKB-ARBA"/>
</dbReference>
<sequence>AYQKESAKIGFHQLNIFGYKACEIAYTECEEWLDQLIALIHHNHLELKKYLAEHLPDVKVFNLEGTYLQWMDFNAYGLDKDELEMFMHTEAQMFLDEGY</sequence>
<dbReference type="EMBL" id="JAWJAY010000378">
    <property type="protein sequence ID" value="MDV2887715.1"/>
    <property type="molecule type" value="Genomic_DNA"/>
</dbReference>
<keyword evidence="2" id="KW-0663">Pyridoxal phosphate</keyword>
<accession>A0AAJ2U558</accession>
<evidence type="ECO:0000256" key="1">
    <source>
        <dbReference type="ARBA" id="ARBA00001933"/>
    </source>
</evidence>
<dbReference type="InterPro" id="IPR015424">
    <property type="entry name" value="PyrdxlP-dep_Trfase"/>
</dbReference>
<organism evidence="3 4">
    <name type="scientific">Alkalihalophilus pseudofirmus</name>
    <name type="common">Bacillus pseudofirmus</name>
    <dbReference type="NCBI Taxonomy" id="79885"/>
    <lineage>
        <taxon>Bacteria</taxon>
        <taxon>Bacillati</taxon>
        <taxon>Bacillota</taxon>
        <taxon>Bacilli</taxon>
        <taxon>Bacillales</taxon>
        <taxon>Bacillaceae</taxon>
        <taxon>Alkalihalophilus</taxon>
    </lineage>
</organism>
<dbReference type="AlphaFoldDB" id="A0AAJ2U558"/>
<dbReference type="SUPFAM" id="SSF53383">
    <property type="entry name" value="PLP-dependent transferases"/>
    <property type="match status" value="1"/>
</dbReference>
<feature type="non-terminal residue" evidence="3">
    <location>
        <position position="99"/>
    </location>
</feature>
<dbReference type="InterPro" id="IPR015422">
    <property type="entry name" value="PyrdxlP-dep_Trfase_small"/>
</dbReference>
<comment type="cofactor">
    <cofactor evidence="1">
        <name>pyridoxal 5'-phosphate</name>
        <dbReference type="ChEBI" id="CHEBI:597326"/>
    </cofactor>
</comment>
<evidence type="ECO:0000313" key="4">
    <source>
        <dbReference type="Proteomes" id="UP001285636"/>
    </source>
</evidence>